<evidence type="ECO:0000256" key="4">
    <source>
        <dbReference type="ARBA" id="ARBA00022741"/>
    </source>
</evidence>
<evidence type="ECO:0000256" key="5">
    <source>
        <dbReference type="ARBA" id="ARBA00022840"/>
    </source>
</evidence>
<dbReference type="InterPro" id="IPR051409">
    <property type="entry name" value="Atypical_kinase_ADCK"/>
</dbReference>
<comment type="pathway">
    <text evidence="1">Cofactor biosynthesis; ubiquinone biosynthesis.</text>
</comment>
<evidence type="ECO:0000256" key="1">
    <source>
        <dbReference type="ARBA" id="ARBA00004749"/>
    </source>
</evidence>
<comment type="caution">
    <text evidence="7">The sequence shown here is derived from an EMBL/GenBank/DDBJ whole genome shotgun (WGS) entry which is preliminary data.</text>
</comment>
<accession>A0A8X6TAQ8</accession>
<dbReference type="GO" id="GO:0006744">
    <property type="term" value="P:ubiquinone biosynthetic process"/>
    <property type="evidence" value="ECO:0007669"/>
    <property type="project" value="TreeGrafter"/>
</dbReference>
<dbReference type="InterPro" id="IPR004147">
    <property type="entry name" value="ABC1_dom"/>
</dbReference>
<keyword evidence="5" id="KW-0067">ATP-binding</keyword>
<dbReference type="AlphaFoldDB" id="A0A8X6TAQ8"/>
<reference evidence="7" key="1">
    <citation type="submission" date="2020-08" db="EMBL/GenBank/DDBJ databases">
        <title>Multicomponent nature underlies the extraordinary mechanical properties of spider dragline silk.</title>
        <authorList>
            <person name="Kono N."/>
            <person name="Nakamura H."/>
            <person name="Mori M."/>
            <person name="Yoshida Y."/>
            <person name="Ohtoshi R."/>
            <person name="Malay A.D."/>
            <person name="Moran D.A.P."/>
            <person name="Tomita M."/>
            <person name="Numata K."/>
            <person name="Arakawa K."/>
        </authorList>
    </citation>
    <scope>NUCLEOTIDE SEQUENCE</scope>
</reference>
<name>A0A8X6TAQ8_NEPPI</name>
<dbReference type="EMBL" id="BMAW01004354">
    <property type="protein sequence ID" value="GFS88274.1"/>
    <property type="molecule type" value="Genomic_DNA"/>
</dbReference>
<keyword evidence="4" id="KW-0547">Nucleotide-binding</keyword>
<evidence type="ECO:0000259" key="6">
    <source>
        <dbReference type="Pfam" id="PF03109"/>
    </source>
</evidence>
<comment type="similarity">
    <text evidence="2">Belongs to the protein kinase superfamily. ADCK protein kinase family.</text>
</comment>
<proteinExistence type="inferred from homology"/>
<protein>
    <submittedName>
        <fullName evidence="7">Atypical kinase COQ8A, mitochondrial</fullName>
    </submittedName>
</protein>
<dbReference type="OrthoDB" id="201153at2759"/>
<dbReference type="SUPFAM" id="SSF56112">
    <property type="entry name" value="Protein kinase-like (PK-like)"/>
    <property type="match status" value="1"/>
</dbReference>
<dbReference type="GO" id="GO:0016301">
    <property type="term" value="F:kinase activity"/>
    <property type="evidence" value="ECO:0007669"/>
    <property type="project" value="UniProtKB-KW"/>
</dbReference>
<dbReference type="InterPro" id="IPR034646">
    <property type="entry name" value="ADCK3_dom"/>
</dbReference>
<evidence type="ECO:0000313" key="8">
    <source>
        <dbReference type="Proteomes" id="UP000887013"/>
    </source>
</evidence>
<keyword evidence="7" id="KW-0418">Kinase</keyword>
<evidence type="ECO:0000256" key="2">
    <source>
        <dbReference type="ARBA" id="ARBA00009670"/>
    </source>
</evidence>
<dbReference type="Pfam" id="PF03109">
    <property type="entry name" value="ABC1"/>
    <property type="match status" value="1"/>
</dbReference>
<dbReference type="Proteomes" id="UP000887013">
    <property type="component" value="Unassembled WGS sequence"/>
</dbReference>
<dbReference type="PANTHER" id="PTHR43851">
    <property type="match status" value="1"/>
</dbReference>
<dbReference type="InterPro" id="IPR011009">
    <property type="entry name" value="Kinase-like_dom_sf"/>
</dbReference>
<organism evidence="7 8">
    <name type="scientific">Nephila pilipes</name>
    <name type="common">Giant wood spider</name>
    <name type="synonym">Nephila maculata</name>
    <dbReference type="NCBI Taxonomy" id="299642"/>
    <lineage>
        <taxon>Eukaryota</taxon>
        <taxon>Metazoa</taxon>
        <taxon>Ecdysozoa</taxon>
        <taxon>Arthropoda</taxon>
        <taxon>Chelicerata</taxon>
        <taxon>Arachnida</taxon>
        <taxon>Araneae</taxon>
        <taxon>Araneomorphae</taxon>
        <taxon>Entelegynae</taxon>
        <taxon>Araneoidea</taxon>
        <taxon>Nephilidae</taxon>
        <taxon>Nephila</taxon>
    </lineage>
</organism>
<sequence length="688" mass="77928">MTSILIKPTLENRMKNFNCLQVFIMRASDLTIVLNGLEAVARAFIRINGNEINKVMKNSSFNSISRSLASSLEEKLSEAMTYTGKPDALKNIASEIKGRGTVVAESVKHYSAFVMKQNPLVSKSEVPPDFEIDHPIIKDEFNFTNLEENQKMKKTLNEPDLQQPMPMPESVSKFTVPEPIKLTQSVPESINLTQSVPEISKNSEIKPEVPISHADLAKFSTAPKKKKTHALSQLSERAQERKVPSTQFGRIMSYGALAASMGIGAAAEVTRRKLGLKTGKDSEVNSLLSENPFLTEANAKRIVDTLCKVRGAALKLGQMLSIQDNAMINPQLAAVFERVRQSADFMPKWQMERVLESEFGPDWEKKFAEFDQRPFAAASIGQVHHAKLKDGTDVALKIQYPGVAKSIESDIKSLMGIINLWDILPKGMFVDNVMSVAKRELRREVDYINEAEAGRRFKKLLEPYPEFLIPHVYEELCTNNVLASELVYGTPIDQLVNRDQDLRNWVCEKLLRLCLLEIFLFRFMQTDPNWSNFLYNDDTEQIVLLDFGACNDYTPEFVDIYMNIIKASAERDRQNVLKYSQELGFLSGYETQVMEEAHVDAVMILGEAFACKKPFDFKQQNMTQRIHQLVPIMLKHRLTPPPEETYSLHRKMSGIFLLCTKLGAVVDCGKLFDEVYKKYEAGKTRVII</sequence>
<keyword evidence="3" id="KW-0808">Transferase</keyword>
<keyword evidence="8" id="KW-1185">Reference proteome</keyword>
<evidence type="ECO:0000256" key="3">
    <source>
        <dbReference type="ARBA" id="ARBA00022679"/>
    </source>
</evidence>
<gene>
    <name evidence="7" type="primary">coq8a</name>
    <name evidence="7" type="ORF">NPIL_702821</name>
</gene>
<feature type="domain" description="ABC1 atypical kinase-like" evidence="6">
    <location>
        <begin position="339"/>
        <end position="579"/>
    </location>
</feature>
<dbReference type="PANTHER" id="PTHR43851:SF3">
    <property type="entry name" value="COENZYME Q8"/>
    <property type="match status" value="1"/>
</dbReference>
<dbReference type="CDD" id="cd13970">
    <property type="entry name" value="ABC1_ADCK3"/>
    <property type="match status" value="1"/>
</dbReference>
<evidence type="ECO:0000313" key="7">
    <source>
        <dbReference type="EMBL" id="GFS88274.1"/>
    </source>
</evidence>
<dbReference type="GO" id="GO:0005524">
    <property type="term" value="F:ATP binding"/>
    <property type="evidence" value="ECO:0007669"/>
    <property type="project" value="UniProtKB-KW"/>
</dbReference>